<organism evidence="3 4">
    <name type="scientific">Tetranychus urticae</name>
    <name type="common">Two-spotted spider mite</name>
    <dbReference type="NCBI Taxonomy" id="32264"/>
    <lineage>
        <taxon>Eukaryota</taxon>
        <taxon>Metazoa</taxon>
        <taxon>Ecdysozoa</taxon>
        <taxon>Arthropoda</taxon>
        <taxon>Chelicerata</taxon>
        <taxon>Arachnida</taxon>
        <taxon>Acari</taxon>
        <taxon>Acariformes</taxon>
        <taxon>Trombidiformes</taxon>
        <taxon>Prostigmata</taxon>
        <taxon>Eleutherengona</taxon>
        <taxon>Raphignathae</taxon>
        <taxon>Tetranychoidea</taxon>
        <taxon>Tetranychidae</taxon>
        <taxon>Tetranychus</taxon>
    </lineage>
</organism>
<keyword evidence="2" id="KW-0472">Membrane</keyword>
<dbReference type="EnsemblMetazoa" id="tetur05g03060.1">
    <property type="protein sequence ID" value="tetur05g03060.1"/>
    <property type="gene ID" value="tetur05g03060"/>
</dbReference>
<evidence type="ECO:0000256" key="2">
    <source>
        <dbReference type="SAM" id="Phobius"/>
    </source>
</evidence>
<feature type="region of interest" description="Disordered" evidence="1">
    <location>
        <begin position="1"/>
        <end position="41"/>
    </location>
</feature>
<dbReference type="AlphaFoldDB" id="T1K4L7"/>
<reference evidence="4" key="1">
    <citation type="submission" date="2011-08" db="EMBL/GenBank/DDBJ databases">
        <authorList>
            <person name="Rombauts S."/>
        </authorList>
    </citation>
    <scope>NUCLEOTIDE SEQUENCE</scope>
    <source>
        <strain evidence="4">London</strain>
    </source>
</reference>
<evidence type="ECO:0000313" key="4">
    <source>
        <dbReference type="Proteomes" id="UP000015104"/>
    </source>
</evidence>
<feature type="compositionally biased region" description="Basic and acidic residues" evidence="1">
    <location>
        <begin position="32"/>
        <end position="41"/>
    </location>
</feature>
<dbReference type="Proteomes" id="UP000015104">
    <property type="component" value="Unassembled WGS sequence"/>
</dbReference>
<sequence length="149" mass="17263">MVLYFKEDDKEEKQSRQARKGMDEGIDEDTEGKEAGQEDQTKDDKRMVMMKITAMVYSIIWLKNCIICIFIFIFMVTMKLELNALPSSFIIQALGLPHFISIVTLIATHFTLLIMVIWSVIQSLKAAFVFSVHQNICKTLFWLLTIYNV</sequence>
<name>T1K4L7_TETUR</name>
<keyword evidence="2" id="KW-1133">Transmembrane helix</keyword>
<feature type="transmembrane region" description="Helical" evidence="2">
    <location>
        <begin position="54"/>
        <end position="78"/>
    </location>
</feature>
<proteinExistence type="predicted"/>
<feature type="compositionally biased region" description="Basic and acidic residues" evidence="1">
    <location>
        <begin position="1"/>
        <end position="23"/>
    </location>
</feature>
<evidence type="ECO:0000256" key="1">
    <source>
        <dbReference type="SAM" id="MobiDB-lite"/>
    </source>
</evidence>
<feature type="transmembrane region" description="Helical" evidence="2">
    <location>
        <begin position="98"/>
        <end position="121"/>
    </location>
</feature>
<evidence type="ECO:0000313" key="3">
    <source>
        <dbReference type="EnsemblMetazoa" id="tetur05g03060.1"/>
    </source>
</evidence>
<keyword evidence="4" id="KW-1185">Reference proteome</keyword>
<reference evidence="3" key="2">
    <citation type="submission" date="2015-06" db="UniProtKB">
        <authorList>
            <consortium name="EnsemblMetazoa"/>
        </authorList>
    </citation>
    <scope>IDENTIFICATION</scope>
</reference>
<accession>T1K4L7</accession>
<keyword evidence="2" id="KW-0812">Transmembrane</keyword>
<dbReference type="EMBL" id="CAEY01001579">
    <property type="status" value="NOT_ANNOTATED_CDS"/>
    <property type="molecule type" value="Genomic_DNA"/>
</dbReference>
<protein>
    <submittedName>
        <fullName evidence="3">Uncharacterized protein</fullName>
    </submittedName>
</protein>
<dbReference type="HOGENOM" id="CLU_2981628_0_0_1"/>